<protein>
    <submittedName>
        <fullName evidence="1">Uncharacterized protein</fullName>
    </submittedName>
</protein>
<name>A0A481Z2I3_9VIRU</name>
<gene>
    <name evidence="1" type="ORF">LCPAC101_01990</name>
</gene>
<reference evidence="1" key="1">
    <citation type="journal article" date="2019" name="MBio">
        <title>Virus Genomes from Deep Sea Sediments Expand the Ocean Megavirome and Support Independent Origins of Viral Gigantism.</title>
        <authorList>
            <person name="Backstrom D."/>
            <person name="Yutin N."/>
            <person name="Jorgensen S.L."/>
            <person name="Dharamshi J."/>
            <person name="Homa F."/>
            <person name="Zaremba-Niedwiedzka K."/>
            <person name="Spang A."/>
            <person name="Wolf Y.I."/>
            <person name="Koonin E.V."/>
            <person name="Ettema T.J."/>
        </authorList>
    </citation>
    <scope>NUCLEOTIDE SEQUENCE</scope>
</reference>
<evidence type="ECO:0000313" key="1">
    <source>
        <dbReference type="EMBL" id="QBK89916.1"/>
    </source>
</evidence>
<organism evidence="1">
    <name type="scientific">Pithovirus LCPAC101</name>
    <dbReference type="NCBI Taxonomy" id="2506586"/>
    <lineage>
        <taxon>Viruses</taxon>
        <taxon>Pithoviruses</taxon>
    </lineage>
</organism>
<sequence length="64" mass="7686">MDIYYDDQILSDSGSDCDYDIYSETYEEYDVDNLLYRHEPETKHEFSYNDIILFSVAIIFLNII</sequence>
<accession>A0A481Z2I3</accession>
<proteinExistence type="predicted"/>
<dbReference type="EMBL" id="MK500446">
    <property type="protein sequence ID" value="QBK89916.1"/>
    <property type="molecule type" value="Genomic_DNA"/>
</dbReference>